<feature type="transmembrane region" description="Helical" evidence="1">
    <location>
        <begin position="51"/>
        <end position="74"/>
    </location>
</feature>
<organism evidence="2">
    <name type="scientific">Cacopsylla melanoneura</name>
    <dbReference type="NCBI Taxonomy" id="428564"/>
    <lineage>
        <taxon>Eukaryota</taxon>
        <taxon>Metazoa</taxon>
        <taxon>Ecdysozoa</taxon>
        <taxon>Arthropoda</taxon>
        <taxon>Hexapoda</taxon>
        <taxon>Insecta</taxon>
        <taxon>Pterygota</taxon>
        <taxon>Neoptera</taxon>
        <taxon>Paraneoptera</taxon>
        <taxon>Hemiptera</taxon>
        <taxon>Sternorrhyncha</taxon>
        <taxon>Psylloidea</taxon>
        <taxon>Psyllidae</taxon>
        <taxon>Psyllinae</taxon>
        <taxon>Cacopsylla</taxon>
    </lineage>
</organism>
<dbReference type="EMBL" id="HBUF01010073">
    <property type="protein sequence ID" value="CAG6608079.1"/>
    <property type="molecule type" value="Transcribed_RNA"/>
</dbReference>
<keyword evidence="1" id="KW-0812">Transmembrane</keyword>
<proteinExistence type="predicted"/>
<keyword evidence="1" id="KW-1133">Transmembrane helix</keyword>
<name>A0A8D8PNC7_9HEMI</name>
<evidence type="ECO:0000256" key="1">
    <source>
        <dbReference type="SAM" id="Phobius"/>
    </source>
</evidence>
<dbReference type="AlphaFoldDB" id="A0A8D8PNC7"/>
<protein>
    <submittedName>
        <fullName evidence="2">Uncharacterized protein</fullName>
    </submittedName>
</protein>
<dbReference type="EMBL" id="HBUF01010069">
    <property type="protein sequence ID" value="CAG6608071.1"/>
    <property type="molecule type" value="Transcribed_RNA"/>
</dbReference>
<evidence type="ECO:0000313" key="2">
    <source>
        <dbReference type="EMBL" id="CAG6608079.1"/>
    </source>
</evidence>
<feature type="transmembrane region" description="Helical" evidence="1">
    <location>
        <begin position="21"/>
        <end position="39"/>
    </location>
</feature>
<keyword evidence="1" id="KW-0472">Membrane</keyword>
<accession>A0A8D8PNC7</accession>
<reference evidence="2" key="1">
    <citation type="submission" date="2021-05" db="EMBL/GenBank/DDBJ databases">
        <authorList>
            <person name="Alioto T."/>
            <person name="Alioto T."/>
            <person name="Gomez Garrido J."/>
        </authorList>
    </citation>
    <scope>NUCLEOTIDE SEQUENCE</scope>
</reference>
<sequence>MLLKLFILICYVMLNIQVREVGTTTFVNILISWTLLSYYRTLFDSQLVFRHIINVLVFMLIECSVHRMTIVFTARARAYLWVKQWPNSSLFPQQWCFLSQDETLTHWTLTLVIHEPCVNTFHVERVRAR</sequence>